<comment type="caution">
    <text evidence="4">The sequence shown here is derived from an EMBL/GenBank/DDBJ whole genome shotgun (WGS) entry which is preliminary data.</text>
</comment>
<dbReference type="PROSITE" id="PS01031">
    <property type="entry name" value="SHSP"/>
    <property type="match status" value="1"/>
</dbReference>
<sequence>MARRNPMWSFSGQVTAVIRQRGVPKPDRPTSARMWEPAVNVYELDDRVQICVELAGVSRERLQVRVEPGRLWVEGIRQPPDPAPSSEQPVRTVHMEIDDGPFSREIPLPMNVLLDKVQSTYHDGMLCITLPTRPTRGRGRRS</sequence>
<accession>A0ABV4U7S7</accession>
<organism evidence="4 5">
    <name type="scientific">Natronomicrosphaera hydrolytica</name>
    <dbReference type="NCBI Taxonomy" id="3242702"/>
    <lineage>
        <taxon>Bacteria</taxon>
        <taxon>Pseudomonadati</taxon>
        <taxon>Planctomycetota</taxon>
        <taxon>Phycisphaerae</taxon>
        <taxon>Phycisphaerales</taxon>
        <taxon>Phycisphaeraceae</taxon>
        <taxon>Natronomicrosphaera</taxon>
    </lineage>
</organism>
<dbReference type="Pfam" id="PF00011">
    <property type="entry name" value="HSP20"/>
    <property type="match status" value="1"/>
</dbReference>
<name>A0ABV4U7S7_9BACT</name>
<dbReference type="Proteomes" id="UP001575105">
    <property type="component" value="Unassembled WGS sequence"/>
</dbReference>
<protein>
    <submittedName>
        <fullName evidence="4">Hsp20/alpha crystallin family protein</fullName>
    </submittedName>
</protein>
<dbReference type="PANTHER" id="PTHR11527">
    <property type="entry name" value="HEAT-SHOCK PROTEIN 20 FAMILY MEMBER"/>
    <property type="match status" value="1"/>
</dbReference>
<dbReference type="InterPro" id="IPR008978">
    <property type="entry name" value="HSP20-like_chaperone"/>
</dbReference>
<dbReference type="EMBL" id="JBGUBD010000010">
    <property type="protein sequence ID" value="MFA9479571.1"/>
    <property type="molecule type" value="Genomic_DNA"/>
</dbReference>
<dbReference type="CDD" id="cd06464">
    <property type="entry name" value="ACD_sHsps-like"/>
    <property type="match status" value="1"/>
</dbReference>
<feature type="domain" description="SHSP" evidence="3">
    <location>
        <begin position="30"/>
        <end position="142"/>
    </location>
</feature>
<evidence type="ECO:0000259" key="3">
    <source>
        <dbReference type="PROSITE" id="PS01031"/>
    </source>
</evidence>
<evidence type="ECO:0000256" key="2">
    <source>
        <dbReference type="RuleBase" id="RU003616"/>
    </source>
</evidence>
<dbReference type="SUPFAM" id="SSF49764">
    <property type="entry name" value="HSP20-like chaperones"/>
    <property type="match status" value="1"/>
</dbReference>
<dbReference type="RefSeq" id="WP_425346497.1">
    <property type="nucleotide sequence ID" value="NZ_JBGUBD010000010.1"/>
</dbReference>
<evidence type="ECO:0000313" key="4">
    <source>
        <dbReference type="EMBL" id="MFA9479571.1"/>
    </source>
</evidence>
<comment type="similarity">
    <text evidence="1 2">Belongs to the small heat shock protein (HSP20) family.</text>
</comment>
<gene>
    <name evidence="4" type="ORF">ACERK3_14875</name>
</gene>
<reference evidence="4 5" key="1">
    <citation type="submission" date="2024-08" db="EMBL/GenBank/DDBJ databases">
        <title>Whole-genome sequencing of halo(alkali)philic microorganisms from hypersaline lakes.</title>
        <authorList>
            <person name="Sorokin D.Y."/>
            <person name="Merkel A.Y."/>
            <person name="Messina E."/>
            <person name="Yakimov M."/>
        </authorList>
    </citation>
    <scope>NUCLEOTIDE SEQUENCE [LARGE SCALE GENOMIC DNA]</scope>
    <source>
        <strain evidence="4 5">AB-hyl4</strain>
    </source>
</reference>
<proteinExistence type="inferred from homology"/>
<dbReference type="InterPro" id="IPR031107">
    <property type="entry name" value="Small_HSP"/>
</dbReference>
<dbReference type="InterPro" id="IPR002068">
    <property type="entry name" value="A-crystallin/Hsp20_dom"/>
</dbReference>
<dbReference type="Gene3D" id="2.60.40.790">
    <property type="match status" value="1"/>
</dbReference>
<keyword evidence="5" id="KW-1185">Reference proteome</keyword>
<evidence type="ECO:0000256" key="1">
    <source>
        <dbReference type="PROSITE-ProRule" id="PRU00285"/>
    </source>
</evidence>
<evidence type="ECO:0000313" key="5">
    <source>
        <dbReference type="Proteomes" id="UP001575105"/>
    </source>
</evidence>